<sequence length="93" mass="10581">MSRRPLSTTVEQTSQGVYLFGNYMVIWATQMVHDSGEQVVSQRFEDLRQKMVNVARAALSCPQPQSVRSQGIIRTTTESDCYGKITIELRQQL</sequence>
<reference evidence="1" key="1">
    <citation type="submission" date="2021-06" db="EMBL/GenBank/DDBJ databases">
        <title>Parelaphostrongylus tenuis whole genome reference sequence.</title>
        <authorList>
            <person name="Garwood T.J."/>
            <person name="Larsen P.A."/>
            <person name="Fountain-Jones N.M."/>
            <person name="Garbe J.R."/>
            <person name="Macchietto M.G."/>
            <person name="Kania S.A."/>
            <person name="Gerhold R.W."/>
            <person name="Richards J.E."/>
            <person name="Wolf T.M."/>
        </authorList>
    </citation>
    <scope>NUCLEOTIDE SEQUENCE</scope>
    <source>
        <strain evidence="1">MNPRO001-30</strain>
        <tissue evidence="1">Meninges</tissue>
    </source>
</reference>
<proteinExistence type="predicted"/>
<organism evidence="1 2">
    <name type="scientific">Parelaphostrongylus tenuis</name>
    <name type="common">Meningeal worm</name>
    <dbReference type="NCBI Taxonomy" id="148309"/>
    <lineage>
        <taxon>Eukaryota</taxon>
        <taxon>Metazoa</taxon>
        <taxon>Ecdysozoa</taxon>
        <taxon>Nematoda</taxon>
        <taxon>Chromadorea</taxon>
        <taxon>Rhabditida</taxon>
        <taxon>Rhabditina</taxon>
        <taxon>Rhabditomorpha</taxon>
        <taxon>Strongyloidea</taxon>
        <taxon>Metastrongylidae</taxon>
        <taxon>Parelaphostrongylus</taxon>
    </lineage>
</organism>
<comment type="caution">
    <text evidence="1">The sequence shown here is derived from an EMBL/GenBank/DDBJ whole genome shotgun (WGS) entry which is preliminary data.</text>
</comment>
<protein>
    <submittedName>
        <fullName evidence="1">Uncharacterized protein</fullName>
    </submittedName>
</protein>
<evidence type="ECO:0000313" key="2">
    <source>
        <dbReference type="Proteomes" id="UP001196413"/>
    </source>
</evidence>
<dbReference type="Proteomes" id="UP001196413">
    <property type="component" value="Unassembled WGS sequence"/>
</dbReference>
<dbReference type="EMBL" id="JAHQIW010002123">
    <property type="protein sequence ID" value="KAJ1354565.1"/>
    <property type="molecule type" value="Genomic_DNA"/>
</dbReference>
<name>A0AAD5QMJ3_PARTN</name>
<accession>A0AAD5QMJ3</accession>
<evidence type="ECO:0000313" key="1">
    <source>
        <dbReference type="EMBL" id="KAJ1354565.1"/>
    </source>
</evidence>
<gene>
    <name evidence="1" type="ORF">KIN20_011547</name>
</gene>
<dbReference type="AlphaFoldDB" id="A0AAD5QMJ3"/>
<keyword evidence="2" id="KW-1185">Reference proteome</keyword>